<dbReference type="RefSeq" id="WP_278016213.1">
    <property type="nucleotide sequence ID" value="NZ_CP121106.1"/>
</dbReference>
<evidence type="ECO:0000313" key="4">
    <source>
        <dbReference type="Proteomes" id="UP001215827"/>
    </source>
</evidence>
<dbReference type="Proteomes" id="UP001215827">
    <property type="component" value="Chromosome"/>
</dbReference>
<proteinExistence type="predicted"/>
<keyword evidence="4" id="KW-1185">Reference proteome</keyword>
<keyword evidence="1" id="KW-0472">Membrane</keyword>
<keyword evidence="1" id="KW-0812">Transmembrane</keyword>
<reference evidence="3 4" key="1">
    <citation type="submission" date="2023-03" db="EMBL/GenBank/DDBJ databases">
        <title>Altererythrobacter sp. CAU 1644 isolated from sand.</title>
        <authorList>
            <person name="Kim W."/>
        </authorList>
    </citation>
    <scope>NUCLEOTIDE SEQUENCE [LARGE SCALE GENOMIC DNA]</scope>
    <source>
        <strain evidence="3 4">CAU 1644</strain>
    </source>
</reference>
<protein>
    <submittedName>
        <fullName evidence="3">Uncharacterized protein</fullName>
    </submittedName>
</protein>
<evidence type="ECO:0000256" key="2">
    <source>
        <dbReference type="SAM" id="SignalP"/>
    </source>
</evidence>
<evidence type="ECO:0000313" key="3">
    <source>
        <dbReference type="EMBL" id="WFL77520.1"/>
    </source>
</evidence>
<name>A0ABY8FR96_9SPHN</name>
<feature type="signal peptide" evidence="2">
    <location>
        <begin position="1"/>
        <end position="23"/>
    </location>
</feature>
<organism evidence="3 4">
    <name type="scientific">Altererythrobacter arenosus</name>
    <dbReference type="NCBI Taxonomy" id="3032592"/>
    <lineage>
        <taxon>Bacteria</taxon>
        <taxon>Pseudomonadati</taxon>
        <taxon>Pseudomonadota</taxon>
        <taxon>Alphaproteobacteria</taxon>
        <taxon>Sphingomonadales</taxon>
        <taxon>Erythrobacteraceae</taxon>
        <taxon>Altererythrobacter</taxon>
    </lineage>
</organism>
<accession>A0ABY8FR96</accession>
<keyword evidence="1" id="KW-1133">Transmembrane helix</keyword>
<gene>
    <name evidence="3" type="ORF">P7228_00200</name>
</gene>
<evidence type="ECO:0000256" key="1">
    <source>
        <dbReference type="SAM" id="Phobius"/>
    </source>
</evidence>
<dbReference type="EMBL" id="CP121106">
    <property type="protein sequence ID" value="WFL77520.1"/>
    <property type="molecule type" value="Genomic_DNA"/>
</dbReference>
<feature type="chain" id="PRO_5046015954" evidence="2">
    <location>
        <begin position="24"/>
        <end position="72"/>
    </location>
</feature>
<feature type="transmembrane region" description="Helical" evidence="1">
    <location>
        <begin position="47"/>
        <end position="63"/>
    </location>
</feature>
<sequence>MTARNLLLVVGSAALAGAPIAAAATDAVRASEPITGESELASMGTRFLIGAILAAGLAILIIADDDDEPVSA</sequence>
<keyword evidence="2" id="KW-0732">Signal</keyword>